<protein>
    <recommendedName>
        <fullName evidence="9">Type II secretion system protein I</fullName>
        <shortName evidence="9">T2SS minor pseudopilin I</shortName>
    </recommendedName>
</protein>
<gene>
    <name evidence="11" type="primary">gspI</name>
    <name evidence="11" type="ORF">Q4521_14135</name>
</gene>
<comment type="subunit">
    <text evidence="9">Type II secretion is composed of four main components: the outer membrane complex, the inner membrane complex, the cytoplasmic secretion ATPase and the periplasm-spanning pseudopilus.</text>
</comment>
<comment type="subcellular location">
    <subcellularLocation>
        <location evidence="1 9">Cell inner membrane</location>
        <topology evidence="1 9">Single-pass membrane protein</topology>
    </subcellularLocation>
</comment>
<dbReference type="InterPro" id="IPR012902">
    <property type="entry name" value="N_methyl_site"/>
</dbReference>
<name>A0AAW7X7M0_9GAMM</name>
<comment type="function">
    <text evidence="9">Component of the type II secretion system required for the energy-dependent secretion of extracellular factors such as proteases and toxins from the periplasm.</text>
</comment>
<evidence type="ECO:0000313" key="12">
    <source>
        <dbReference type="Proteomes" id="UP001169760"/>
    </source>
</evidence>
<feature type="domain" description="Type II secretion system protein GspI C-terminal" evidence="10">
    <location>
        <begin position="43"/>
        <end position="122"/>
    </location>
</feature>
<evidence type="ECO:0000256" key="6">
    <source>
        <dbReference type="ARBA" id="ARBA00022692"/>
    </source>
</evidence>
<dbReference type="Pfam" id="PF07963">
    <property type="entry name" value="N_methyl"/>
    <property type="match status" value="1"/>
</dbReference>
<proteinExistence type="inferred from homology"/>
<dbReference type="GO" id="GO:0015628">
    <property type="term" value="P:protein secretion by the type II secretion system"/>
    <property type="evidence" value="ECO:0007669"/>
    <property type="project" value="UniProtKB-UniRule"/>
</dbReference>
<evidence type="ECO:0000256" key="7">
    <source>
        <dbReference type="ARBA" id="ARBA00022989"/>
    </source>
</evidence>
<dbReference type="InterPro" id="IPR003413">
    <property type="entry name" value="T2SS_GspI_C"/>
</dbReference>
<evidence type="ECO:0000256" key="8">
    <source>
        <dbReference type="ARBA" id="ARBA00023136"/>
    </source>
</evidence>
<dbReference type="GO" id="GO:0005886">
    <property type="term" value="C:plasma membrane"/>
    <property type="evidence" value="ECO:0007669"/>
    <property type="project" value="UniProtKB-SubCell"/>
</dbReference>
<reference evidence="11" key="1">
    <citation type="submission" date="2023-07" db="EMBL/GenBank/DDBJ databases">
        <title>Genome content predicts the carbon catabolic preferences of heterotrophic bacteria.</title>
        <authorList>
            <person name="Gralka M."/>
        </authorList>
    </citation>
    <scope>NUCLEOTIDE SEQUENCE</scope>
    <source>
        <strain evidence="11">I3M17_2</strain>
    </source>
</reference>
<evidence type="ECO:0000256" key="3">
    <source>
        <dbReference type="ARBA" id="ARBA00022475"/>
    </source>
</evidence>
<keyword evidence="7" id="KW-1133">Transmembrane helix</keyword>
<evidence type="ECO:0000313" key="11">
    <source>
        <dbReference type="EMBL" id="MDO6423617.1"/>
    </source>
</evidence>
<evidence type="ECO:0000256" key="5">
    <source>
        <dbReference type="ARBA" id="ARBA00022519"/>
    </source>
</evidence>
<comment type="caution">
    <text evidence="11">The sequence shown here is derived from an EMBL/GenBank/DDBJ whole genome shotgun (WGS) entry which is preliminary data.</text>
</comment>
<dbReference type="PANTHER" id="PTHR38779:SF2">
    <property type="entry name" value="TYPE II SECRETION SYSTEM PROTEIN I-RELATED"/>
    <property type="match status" value="1"/>
</dbReference>
<dbReference type="NCBIfam" id="TIGR02532">
    <property type="entry name" value="IV_pilin_GFxxxE"/>
    <property type="match status" value="1"/>
</dbReference>
<evidence type="ECO:0000256" key="9">
    <source>
        <dbReference type="RuleBase" id="RU368030"/>
    </source>
</evidence>
<dbReference type="InterPro" id="IPR010052">
    <property type="entry name" value="T2SS_protein-GspI"/>
</dbReference>
<keyword evidence="5 9" id="KW-0997">Cell inner membrane</keyword>
<keyword evidence="4 9" id="KW-0488">Methylation</keyword>
<dbReference type="EMBL" id="JAUOPB010000010">
    <property type="protein sequence ID" value="MDO6423617.1"/>
    <property type="molecule type" value="Genomic_DNA"/>
</dbReference>
<keyword evidence="6" id="KW-0812">Transmembrane</keyword>
<comment type="similarity">
    <text evidence="2 9">Belongs to the GSP I family.</text>
</comment>
<evidence type="ECO:0000256" key="4">
    <source>
        <dbReference type="ARBA" id="ARBA00022481"/>
    </source>
</evidence>
<keyword evidence="8" id="KW-0472">Membrane</keyword>
<evidence type="ECO:0000256" key="1">
    <source>
        <dbReference type="ARBA" id="ARBA00004377"/>
    </source>
</evidence>
<sequence>MMLSRKLKGFTLIEVLVALVVIGMALPALALRFQSMLDHTGRMEQKNYAYWIAQNKLNEIQLERNLKGAFTKIKTTDEIEYGGREWVYSIETIDTEVKGIYRIEVSVGEAKDQWLASLAGFISE</sequence>
<dbReference type="Pfam" id="PF02501">
    <property type="entry name" value="T2SSI"/>
    <property type="match status" value="1"/>
</dbReference>
<dbReference type="NCBIfam" id="TIGR01707">
    <property type="entry name" value="gspI"/>
    <property type="match status" value="1"/>
</dbReference>
<dbReference type="GO" id="GO:0015627">
    <property type="term" value="C:type II protein secretion system complex"/>
    <property type="evidence" value="ECO:0007669"/>
    <property type="project" value="UniProtKB-UniRule"/>
</dbReference>
<dbReference type="RefSeq" id="WP_216064469.1">
    <property type="nucleotide sequence ID" value="NZ_CP123764.1"/>
</dbReference>
<dbReference type="AlphaFoldDB" id="A0AAW7X7M0"/>
<comment type="PTM">
    <text evidence="9">Cleaved by prepilin peptidase.</text>
</comment>
<evidence type="ECO:0000259" key="10">
    <source>
        <dbReference type="Pfam" id="PF02501"/>
    </source>
</evidence>
<accession>A0AAW7X7M0</accession>
<keyword evidence="3" id="KW-1003">Cell membrane</keyword>
<dbReference type="PANTHER" id="PTHR38779">
    <property type="entry name" value="TYPE II SECRETION SYSTEM PROTEIN I-RELATED"/>
    <property type="match status" value="1"/>
</dbReference>
<evidence type="ECO:0000256" key="2">
    <source>
        <dbReference type="ARBA" id="ARBA00008358"/>
    </source>
</evidence>
<dbReference type="Proteomes" id="UP001169760">
    <property type="component" value="Unassembled WGS sequence"/>
</dbReference>
<organism evidence="11 12">
    <name type="scientific">Saccharophagus degradans</name>
    <dbReference type="NCBI Taxonomy" id="86304"/>
    <lineage>
        <taxon>Bacteria</taxon>
        <taxon>Pseudomonadati</taxon>
        <taxon>Pseudomonadota</taxon>
        <taxon>Gammaproteobacteria</taxon>
        <taxon>Cellvibrionales</taxon>
        <taxon>Cellvibrionaceae</taxon>
        <taxon>Saccharophagus</taxon>
    </lineage>
</organism>